<sequence>MALSTAEKARWAEIDSIVAEHKAKLKSATTHETLKDFAEEQGFMNENDFGKYKFSLKKIAVSYEDLRAQTFEAQDKERAEALESLASDAPAVMLWTGAVEGDNGEGSFAICNSEDDAIWYGRFFDGDKIRVAGDLISAEQSVAEKAVWIASKAFEAAGHKQGRLYLHSTCPALDEHELRAQGARFGVAVDIEVNEDLRAVTMAEVPGFKKWQDNNLAELVEADTDE</sequence>
<accession>M1UJY5</accession>
<reference evidence="1 2" key="1">
    <citation type="submission" date="2013-02" db="EMBL/GenBank/DDBJ databases">
        <title>The complete genome sequence of Corynebacterium callunae DSM 20147.</title>
        <authorList>
            <person name="Ruckert C."/>
            <person name="Albersmeier A."/>
            <person name="Kalinowski J."/>
        </authorList>
    </citation>
    <scope>NUCLEOTIDE SEQUENCE [LARGE SCALE GENOMIC DNA]</scope>
    <source>
        <strain evidence="1 2">DSM 20147</strain>
    </source>
</reference>
<dbReference type="Proteomes" id="UP000011760">
    <property type="component" value="Chromosome"/>
</dbReference>
<keyword evidence="2" id="KW-1185">Reference proteome</keyword>
<dbReference type="KEGG" id="ccn:H924_03730"/>
<organism evidence="1 2">
    <name type="scientific">Corynebacterium callunae DSM 20147</name>
    <dbReference type="NCBI Taxonomy" id="1121353"/>
    <lineage>
        <taxon>Bacteria</taxon>
        <taxon>Bacillati</taxon>
        <taxon>Actinomycetota</taxon>
        <taxon>Actinomycetes</taxon>
        <taxon>Mycobacteriales</taxon>
        <taxon>Corynebacteriaceae</taxon>
        <taxon>Corynebacterium</taxon>
    </lineage>
</organism>
<evidence type="ECO:0000313" key="1">
    <source>
        <dbReference type="EMBL" id="AGG66194.1"/>
    </source>
</evidence>
<name>M1UJY5_9CORY</name>
<dbReference type="HOGENOM" id="CLU_1218130_0_0_11"/>
<protein>
    <submittedName>
        <fullName evidence="1">Uncharacterized protein</fullName>
    </submittedName>
</protein>
<dbReference type="STRING" id="1121353.H924_03730"/>
<dbReference type="eggNOG" id="ENOG5030YN1">
    <property type="taxonomic scope" value="Bacteria"/>
</dbReference>
<dbReference type="OrthoDB" id="4407017at2"/>
<gene>
    <name evidence="1" type="ORF">H924_03730</name>
</gene>
<dbReference type="PATRIC" id="fig|1121353.3.peg.767"/>
<proteinExistence type="predicted"/>
<dbReference type="AlphaFoldDB" id="M1UJY5"/>
<dbReference type="RefSeq" id="WP_015650632.1">
    <property type="nucleotide sequence ID" value="NC_020506.1"/>
</dbReference>
<evidence type="ECO:0000313" key="2">
    <source>
        <dbReference type="Proteomes" id="UP000011760"/>
    </source>
</evidence>
<dbReference type="EMBL" id="CP004354">
    <property type="protein sequence ID" value="AGG66194.1"/>
    <property type="molecule type" value="Genomic_DNA"/>
</dbReference>